<dbReference type="RefSeq" id="XP_018074275.1">
    <property type="nucleotide sequence ID" value="XM_018222327.1"/>
</dbReference>
<keyword evidence="3" id="KW-0732">Signal</keyword>
<evidence type="ECO:0000259" key="4">
    <source>
        <dbReference type="Pfam" id="PF03537"/>
    </source>
</evidence>
<dbReference type="GeneID" id="28832053"/>
<dbReference type="InterPro" id="IPR004352">
    <property type="entry name" value="GH114_TIM-barrel"/>
</dbReference>
<evidence type="ECO:0000313" key="5">
    <source>
        <dbReference type="EMBL" id="KUJ19920.1"/>
    </source>
</evidence>
<dbReference type="SUPFAM" id="SSF51445">
    <property type="entry name" value="(Trans)glycosidases"/>
    <property type="match status" value="1"/>
</dbReference>
<keyword evidence="6" id="KW-1185">Reference proteome</keyword>
<dbReference type="InParanoid" id="A0A194XI68"/>
<dbReference type="Pfam" id="PF03537">
    <property type="entry name" value="Glyco_hydro_114"/>
    <property type="match status" value="1"/>
</dbReference>
<dbReference type="Proteomes" id="UP000070700">
    <property type="component" value="Unassembled WGS sequence"/>
</dbReference>
<dbReference type="Gene3D" id="3.20.20.70">
    <property type="entry name" value="Aldolase class I"/>
    <property type="match status" value="1"/>
</dbReference>
<reference evidence="5 6" key="1">
    <citation type="submission" date="2015-10" db="EMBL/GenBank/DDBJ databases">
        <title>Full genome of DAOMC 229536 Phialocephala scopiformis, a fungal endophyte of spruce producing the potent anti-insectan compound rugulosin.</title>
        <authorList>
            <consortium name="DOE Joint Genome Institute"/>
            <person name="Walker A.K."/>
            <person name="Frasz S.L."/>
            <person name="Seifert K.A."/>
            <person name="Miller J.D."/>
            <person name="Mondo S.J."/>
            <person name="Labutti K."/>
            <person name="Lipzen A."/>
            <person name="Dockter R."/>
            <person name="Kennedy M."/>
            <person name="Grigoriev I.V."/>
            <person name="Spatafora J.W."/>
        </authorList>
    </citation>
    <scope>NUCLEOTIDE SEQUENCE [LARGE SCALE GENOMIC DNA]</scope>
    <source>
        <strain evidence="5 6">CBS 120377</strain>
    </source>
</reference>
<organism evidence="5 6">
    <name type="scientific">Mollisia scopiformis</name>
    <name type="common">Conifer needle endophyte fungus</name>
    <name type="synonym">Phialocephala scopiformis</name>
    <dbReference type="NCBI Taxonomy" id="149040"/>
    <lineage>
        <taxon>Eukaryota</taxon>
        <taxon>Fungi</taxon>
        <taxon>Dikarya</taxon>
        <taxon>Ascomycota</taxon>
        <taxon>Pezizomycotina</taxon>
        <taxon>Leotiomycetes</taxon>
        <taxon>Helotiales</taxon>
        <taxon>Mollisiaceae</taxon>
        <taxon>Mollisia</taxon>
    </lineage>
</organism>
<evidence type="ECO:0000313" key="6">
    <source>
        <dbReference type="Proteomes" id="UP000070700"/>
    </source>
</evidence>
<dbReference type="InterPro" id="IPR013785">
    <property type="entry name" value="Aldolase_TIM"/>
</dbReference>
<evidence type="ECO:0000256" key="1">
    <source>
        <dbReference type="ARBA" id="ARBA00001255"/>
    </source>
</evidence>
<comment type="catalytic activity">
    <reaction evidence="1">
        <text>Hydrolysis of terminal, non-reducing alpha-D-galactose residues in alpha-D-galactosides, including galactose oligosaccharides, galactomannans and galactolipids.</text>
        <dbReference type="EC" id="3.2.1.22"/>
    </reaction>
</comment>
<proteinExistence type="predicted"/>
<feature type="chain" id="PRO_5008268326" description="alpha-galactosidase" evidence="3">
    <location>
        <begin position="20"/>
        <end position="351"/>
    </location>
</feature>
<dbReference type="OrthoDB" id="2108802at2759"/>
<dbReference type="KEGG" id="psco:LY89DRAFT_779802"/>
<protein>
    <recommendedName>
        <fullName evidence="2">alpha-galactosidase</fullName>
        <ecNumber evidence="2">3.2.1.22</ecNumber>
    </recommendedName>
</protein>
<dbReference type="PANTHER" id="PTHR35273">
    <property type="entry name" value="ALPHA-1,4 POLYGALACTOSAMINIDASE, PUTATIVE (AFU_ORTHOLOGUE AFUA_3G07890)-RELATED"/>
    <property type="match status" value="1"/>
</dbReference>
<dbReference type="EC" id="3.2.1.22" evidence="2"/>
<accession>A0A194XI68</accession>
<dbReference type="EMBL" id="KQ947410">
    <property type="protein sequence ID" value="KUJ19920.1"/>
    <property type="molecule type" value="Genomic_DNA"/>
</dbReference>
<evidence type="ECO:0000256" key="2">
    <source>
        <dbReference type="ARBA" id="ARBA00012755"/>
    </source>
</evidence>
<gene>
    <name evidence="5" type="ORF">LY89DRAFT_779802</name>
</gene>
<name>A0A194XI68_MOLSC</name>
<dbReference type="GO" id="GO:0004557">
    <property type="term" value="F:alpha-galactosidase activity"/>
    <property type="evidence" value="ECO:0007669"/>
    <property type="project" value="UniProtKB-EC"/>
</dbReference>
<evidence type="ECO:0000256" key="3">
    <source>
        <dbReference type="SAM" id="SignalP"/>
    </source>
</evidence>
<sequence length="351" mass="38132">MNLPSILLAALLSSSLTTALNLRKRYDEAPFKPTKCAVKAKVTQTAACPISGLPDSTGGITLTIAPEPTSWSKPSPSSLFQVVLQNNTEVRASVDDGIDVYDIDIDSSAATFASLIGAGKYVVCYFSAGTMETWRSDFGCFNHNLGAQDLGCDVGGPWANEFWVNTSSTEVRKIMQARIQRAADLGCSAIDPDNMDGYGNQNGIGATEEDSISYVKFLSREARSRGMGISLKNALEILPNVTSDVDFGVNEQCNEYDECDSYTPFWALPTPLPVFNIEYPPHNKDNWTEKYAEKSCDESLDWGYPYMFTDLKNYPTVTCAVSRCTEDGPSPAVPNGGLVIPSGCVDGMQYN</sequence>
<feature type="signal peptide" evidence="3">
    <location>
        <begin position="1"/>
        <end position="19"/>
    </location>
</feature>
<dbReference type="InterPro" id="IPR017853">
    <property type="entry name" value="GH"/>
</dbReference>
<dbReference type="AlphaFoldDB" id="A0A194XI68"/>
<feature type="domain" description="Glycoside-hydrolase family GH114 TIM-barrel" evidence="4">
    <location>
        <begin position="80"/>
        <end position="307"/>
    </location>
</feature>
<dbReference type="PANTHER" id="PTHR35273:SF2">
    <property type="entry name" value="ALPHA-GALACTOSIDASE"/>
    <property type="match status" value="1"/>
</dbReference>